<evidence type="ECO:0000256" key="1">
    <source>
        <dbReference type="SAM" id="Coils"/>
    </source>
</evidence>
<dbReference type="AlphaFoldDB" id="A0A1G6NRJ9"/>
<keyword evidence="2" id="KW-1133">Transmembrane helix</keyword>
<dbReference type="GO" id="GO:0005886">
    <property type="term" value="C:plasma membrane"/>
    <property type="evidence" value="ECO:0007669"/>
    <property type="project" value="TreeGrafter"/>
</dbReference>
<reference evidence="4" key="1">
    <citation type="submission" date="2016-10" db="EMBL/GenBank/DDBJ databases">
        <authorList>
            <person name="Varghese N."/>
            <person name="Submissions S."/>
        </authorList>
    </citation>
    <scope>NUCLEOTIDE SEQUENCE [LARGE SCALE GENOMIC DNA]</scope>
    <source>
        <strain evidence="4">DSM 23095</strain>
    </source>
</reference>
<organism evidence="3 4">
    <name type="scientific">Algoriphagus faecimaris</name>
    <dbReference type="NCBI Taxonomy" id="686796"/>
    <lineage>
        <taxon>Bacteria</taxon>
        <taxon>Pseudomonadati</taxon>
        <taxon>Bacteroidota</taxon>
        <taxon>Cytophagia</taxon>
        <taxon>Cytophagales</taxon>
        <taxon>Cyclobacteriaceae</taxon>
        <taxon>Algoriphagus</taxon>
    </lineage>
</organism>
<dbReference type="PANTHER" id="PTHR32309">
    <property type="entry name" value="TYROSINE-PROTEIN KINASE"/>
    <property type="match status" value="1"/>
</dbReference>
<name>A0A1G6NRJ9_9BACT</name>
<dbReference type="EMBL" id="FNAC01000004">
    <property type="protein sequence ID" value="SDC69946.1"/>
    <property type="molecule type" value="Genomic_DNA"/>
</dbReference>
<dbReference type="Proteomes" id="UP000199060">
    <property type="component" value="Unassembled WGS sequence"/>
</dbReference>
<dbReference type="STRING" id="686796.SAMN04488104_100418"/>
<feature type="transmembrane region" description="Helical" evidence="2">
    <location>
        <begin position="470"/>
        <end position="490"/>
    </location>
</feature>
<evidence type="ECO:0000313" key="3">
    <source>
        <dbReference type="EMBL" id="SDC69946.1"/>
    </source>
</evidence>
<dbReference type="OrthoDB" id="781284at2"/>
<sequence length="725" mass="83261">MTLIRILKLLANNLVILILFPISVAVIVFFLNQNKPQEYQSGMILNTGIASGFNLSSLNSNRIDYFAVNNAFDNLTAIIQSRETLEELAINLLSSHIAENDEYKEYITAETYSNLKNELLGPDLYEELVSLRTKEKIRARLEEMYYDIEFNKVKEVIQKKSTHYNIDGIRGDLQITRKASSDMLEVIYKSSDPGVCFQTLDLLAKIFIKKYSASRNYEAGGIIDYFFEELEKAKNKLNTAEENLKNYSQQNQIINYEEQTKFIAEAKEELERDIYRTRMDIESSESALKEINQKLDNQGRRYLNSESILESRKKLSDLNTEITSLSIRSQEDYKERLDSILVVQDNLRETIAQNAKDFYTSNYSSEVIPRLTILSEFLKHTLDLDMGKARLQVLQEHREYFDKLFDEFAPVGFNLSKMEREIQIAEQEYLSILHGLNQAKIQKSNSELFGNLELLDRPFFPINPKSSKTLLLVVGGAFVSLFFVLAVIFGKEFLNRAIRSPTLIHSYTGLDLVGALPHEIKNKKIDKTKLNNKLQNLLVNNLAIALKGSPSPPMIFLIATRSQNNLAKSGLFVAESLQKINDQLVYYYFLDDHNKAEHLTIKEGSSKVILQEYDPKSQDILEDIHSQQAKNFGMVIQVPEFENSILYKLSNLDPSCIILIVNANQGWGFHDKTTLNLIKKIFSDTSIYVFGADMDPEFMEEIISEVPKERSNLRKWTKSLITLNK</sequence>
<feature type="coiled-coil region" evidence="1">
    <location>
        <begin position="223"/>
        <end position="301"/>
    </location>
</feature>
<evidence type="ECO:0000256" key="2">
    <source>
        <dbReference type="SAM" id="Phobius"/>
    </source>
</evidence>
<keyword evidence="2" id="KW-0812">Transmembrane</keyword>
<keyword evidence="4" id="KW-1185">Reference proteome</keyword>
<evidence type="ECO:0000313" key="4">
    <source>
        <dbReference type="Proteomes" id="UP000199060"/>
    </source>
</evidence>
<feature type="transmembrane region" description="Helical" evidence="2">
    <location>
        <begin position="12"/>
        <end position="31"/>
    </location>
</feature>
<dbReference type="RefSeq" id="WP_139162650.1">
    <property type="nucleotide sequence ID" value="NZ_FNAC01000004.1"/>
</dbReference>
<dbReference type="PANTHER" id="PTHR32309:SF13">
    <property type="entry name" value="FERRIC ENTEROBACTIN TRANSPORT PROTEIN FEPE"/>
    <property type="match status" value="1"/>
</dbReference>
<dbReference type="GO" id="GO:0004713">
    <property type="term" value="F:protein tyrosine kinase activity"/>
    <property type="evidence" value="ECO:0007669"/>
    <property type="project" value="TreeGrafter"/>
</dbReference>
<dbReference type="InterPro" id="IPR050445">
    <property type="entry name" value="Bact_polysacc_biosynth/exp"/>
</dbReference>
<accession>A0A1G6NRJ9</accession>
<proteinExistence type="predicted"/>
<keyword evidence="2" id="KW-0472">Membrane</keyword>
<gene>
    <name evidence="3" type="ORF">SAMN04488104_100418</name>
</gene>
<keyword evidence="1" id="KW-0175">Coiled coil</keyword>
<protein>
    <submittedName>
        <fullName evidence="3">Uncharacterized protein involved in exopolysaccharide biosynthesis</fullName>
    </submittedName>
</protein>